<dbReference type="InterPro" id="IPR000914">
    <property type="entry name" value="SBP_5_dom"/>
</dbReference>
<dbReference type="PANTHER" id="PTHR30290">
    <property type="entry name" value="PERIPLASMIC BINDING COMPONENT OF ABC TRANSPORTER"/>
    <property type="match status" value="1"/>
</dbReference>
<feature type="chain" id="PRO_5038971692" evidence="1">
    <location>
        <begin position="24"/>
        <end position="546"/>
    </location>
</feature>
<dbReference type="RefSeq" id="WP_004218720.1">
    <property type="nucleotide sequence ID" value="NC_017215.1"/>
</dbReference>
<protein>
    <submittedName>
        <fullName evidence="3">OppA</fullName>
    </submittedName>
</protein>
<dbReference type="KEGG" id="bnm:BALAC2494_00097"/>
<proteinExistence type="predicted"/>
<dbReference type="SUPFAM" id="SSF53850">
    <property type="entry name" value="Periplasmic binding protein-like II"/>
    <property type="match status" value="1"/>
</dbReference>
<dbReference type="InterPro" id="IPR030678">
    <property type="entry name" value="Peptide/Ni-bd"/>
</dbReference>
<dbReference type="AlphaFoldDB" id="A0A806FIU6"/>
<dbReference type="EMBL" id="CP002915">
    <property type="protein sequence ID" value="AEK30603.1"/>
    <property type="molecule type" value="Genomic_DNA"/>
</dbReference>
<dbReference type="Gene3D" id="3.90.76.10">
    <property type="entry name" value="Dipeptide-binding Protein, Domain 1"/>
    <property type="match status" value="1"/>
</dbReference>
<evidence type="ECO:0000313" key="4">
    <source>
        <dbReference type="Proteomes" id="UP000008394"/>
    </source>
</evidence>
<organism evidence="3 4">
    <name type="scientific">Bifidobacterium animalis subsp. lactis CNCM I-2494</name>
    <dbReference type="NCBI Taxonomy" id="1042403"/>
    <lineage>
        <taxon>Bacteria</taxon>
        <taxon>Bacillati</taxon>
        <taxon>Actinomycetota</taxon>
        <taxon>Actinomycetes</taxon>
        <taxon>Bifidobacteriales</taxon>
        <taxon>Bifidobacteriaceae</taxon>
        <taxon>Bifidobacterium</taxon>
    </lineage>
</organism>
<dbReference type="GO" id="GO:1904680">
    <property type="term" value="F:peptide transmembrane transporter activity"/>
    <property type="evidence" value="ECO:0007669"/>
    <property type="project" value="TreeGrafter"/>
</dbReference>
<dbReference type="CDD" id="cd00995">
    <property type="entry name" value="PBP2_NikA_DppA_OppA_like"/>
    <property type="match status" value="1"/>
</dbReference>
<dbReference type="GO" id="GO:0015833">
    <property type="term" value="P:peptide transport"/>
    <property type="evidence" value="ECO:0007669"/>
    <property type="project" value="TreeGrafter"/>
</dbReference>
<evidence type="ECO:0000313" key="3">
    <source>
        <dbReference type="EMBL" id="AEK30603.1"/>
    </source>
</evidence>
<dbReference type="Gene3D" id="3.40.190.10">
    <property type="entry name" value="Periplasmic binding protein-like II"/>
    <property type="match status" value="1"/>
</dbReference>
<name>A0A806FIU6_BIFAN</name>
<feature type="signal peptide" evidence="1">
    <location>
        <begin position="1"/>
        <end position="23"/>
    </location>
</feature>
<evidence type="ECO:0000256" key="1">
    <source>
        <dbReference type="SAM" id="SignalP"/>
    </source>
</evidence>
<reference evidence="3 4" key="1">
    <citation type="journal article" date="2011" name="J. Bacteriol.">
        <title>Genome Sequence of the Probiotic Strain Bifidobacterium animalis subsp. lactis CNCM I-2494.</title>
        <authorList>
            <person name="Chervaux C."/>
            <person name="Grimaldi C."/>
            <person name="Bolotin A."/>
            <person name="Quinquis B."/>
            <person name="Legrain-Raspaud S."/>
            <person name="van Hylckama Vlieg J.E."/>
            <person name="Denariaz G."/>
            <person name="Smokvina T."/>
        </authorList>
    </citation>
    <scope>NUCLEOTIDE SEQUENCE [LARGE SCALE GENOMIC DNA]</scope>
    <source>
        <strain evidence="3 4">CNCM I-2494</strain>
    </source>
</reference>
<evidence type="ECO:0000259" key="2">
    <source>
        <dbReference type="Pfam" id="PF00496"/>
    </source>
</evidence>
<feature type="domain" description="Solute-binding protein family 5" evidence="2">
    <location>
        <begin position="82"/>
        <end position="464"/>
    </location>
</feature>
<dbReference type="PROSITE" id="PS51257">
    <property type="entry name" value="PROKAR_LIPOPROTEIN"/>
    <property type="match status" value="1"/>
</dbReference>
<dbReference type="SMR" id="A0A806FIU6"/>
<dbReference type="GO" id="GO:0042597">
    <property type="term" value="C:periplasmic space"/>
    <property type="evidence" value="ECO:0007669"/>
    <property type="project" value="UniProtKB-ARBA"/>
</dbReference>
<dbReference type="Gene3D" id="3.10.105.10">
    <property type="entry name" value="Dipeptide-binding Protein, Domain 3"/>
    <property type="match status" value="1"/>
</dbReference>
<dbReference type="PIRSF" id="PIRSF002741">
    <property type="entry name" value="MppA"/>
    <property type="match status" value="1"/>
</dbReference>
<dbReference type="Proteomes" id="UP000008394">
    <property type="component" value="Chromosome"/>
</dbReference>
<dbReference type="GeneID" id="29696602"/>
<dbReference type="Pfam" id="PF00496">
    <property type="entry name" value="SBP_bac_5"/>
    <property type="match status" value="1"/>
</dbReference>
<keyword evidence="1" id="KW-0732">Signal</keyword>
<gene>
    <name evidence="3" type="ORF">BALAC2494_00097</name>
</gene>
<dbReference type="GO" id="GO:0043190">
    <property type="term" value="C:ATP-binding cassette (ABC) transporter complex"/>
    <property type="evidence" value="ECO:0007669"/>
    <property type="project" value="InterPro"/>
</dbReference>
<dbReference type="InterPro" id="IPR039424">
    <property type="entry name" value="SBP_5"/>
</dbReference>
<dbReference type="PANTHER" id="PTHR30290:SF83">
    <property type="entry name" value="ABC TRANSPORTER SUBSTRATE-BINDING PROTEIN"/>
    <property type="match status" value="1"/>
</dbReference>
<accession>A0A806FIU6</accession>
<sequence length="546" mass="59295">MKKKTLGLIAGICSLGMMLSLSACGSNGGSSAKGSGDNIITAYNSEPQNALIPGDTNETGGGKVGQLLFANLIAFNAKGEAENEVADSIKPNADSTQYTITLKDGWKFTDGTPVTAESFTKAWSYVANAKNAQKCSSFFSSIKGYDKLQDANSLKGDEQLEGLKVKDDKTFTVDLNAPDSVFPVKIGYLAFAPLPESFYKDPKAFGEKPVGNGMYKLDSWDHGKQIVLSKNADYKGSQKVANNGVTFKIYTSPDSAYADVQAGNLDVMDTVPASNTKTFQSDPDVEPYNKAGSVIQTFTIPADLDHWKTGTEEGQLRRQALSMAINREQIVEKVLNGIGTVATDFTAPVIPGYSKDLKGSDNLKYNPTKAKELWAKADAISKYDGKLTFSFNADGGAQPIYEAVVNQVNNTLGIQASINPMPTFQEFRDAISNRTIKGAFRTAWQPDYPSAENYLYQLYDTAAANGHGSNDGDYSNKDVDKLLDQAASATDQETAIKYYHDAEEILLEQLPAFPLYYSNADGVAAKGVKNFQMDWQNQPIYEEMSK</sequence>